<dbReference type="EMBL" id="KF900370">
    <property type="protein sequence ID" value="AIE92566.1"/>
    <property type="molecule type" value="Genomic_DNA"/>
</dbReference>
<feature type="binding site" evidence="7">
    <location>
        <position position="155"/>
    </location>
    <ligand>
        <name>ATP</name>
        <dbReference type="ChEBI" id="CHEBI:30616"/>
    </ligand>
</feature>
<evidence type="ECO:0000313" key="8">
    <source>
        <dbReference type="EMBL" id="AIE92566.1"/>
    </source>
</evidence>
<organism evidence="8">
    <name type="scientific">uncultured marine thaumarchaeote AD1000_24_H07</name>
    <dbReference type="NCBI Taxonomy" id="1455902"/>
    <lineage>
        <taxon>Archaea</taxon>
        <taxon>Nitrososphaerota</taxon>
        <taxon>environmental samples</taxon>
    </lineage>
</organism>
<dbReference type="PANTHER" id="PTHR12595">
    <property type="entry name" value="POS9-ACTIVATING FACTOR FAP7-RELATED"/>
    <property type="match status" value="1"/>
</dbReference>
<feature type="binding site" evidence="7">
    <location>
        <position position="25"/>
    </location>
    <ligand>
        <name>ATP</name>
        <dbReference type="ChEBI" id="CHEBI:30616"/>
    </ligand>
</feature>
<reference evidence="8" key="1">
    <citation type="journal article" date="2014" name="Genome Biol. Evol.">
        <title>Pangenome evidence for extensive interdomain horizontal transfer affecting lineage core and shell genes in uncultured planktonic thaumarchaeota and euryarchaeota.</title>
        <authorList>
            <person name="Deschamps P."/>
            <person name="Zivanovic Y."/>
            <person name="Moreira D."/>
            <person name="Rodriguez-Valera F."/>
            <person name="Lopez-Garcia P."/>
        </authorList>
    </citation>
    <scope>NUCLEOTIDE SEQUENCE</scope>
</reference>
<evidence type="ECO:0000256" key="7">
    <source>
        <dbReference type="HAMAP-Rule" id="MF_00039"/>
    </source>
</evidence>
<evidence type="ECO:0000256" key="5">
    <source>
        <dbReference type="ARBA" id="ARBA00022777"/>
    </source>
</evidence>
<comment type="subunit">
    <text evidence="7">Interacts with uS11. Not a structural component of 40S pre-ribosomes, but transiently interacts with them by binding to uS11.</text>
</comment>
<comment type="similarity">
    <text evidence="7">Belongs to the adenylate kinase family. AK6 subfamily.</text>
</comment>
<feature type="region of interest" description="LID" evidence="7">
    <location>
        <begin position="114"/>
        <end position="124"/>
    </location>
</feature>
<feature type="binding site" evidence="7">
    <location>
        <position position="22"/>
    </location>
    <ligand>
        <name>ATP</name>
        <dbReference type="ChEBI" id="CHEBI:30616"/>
    </ligand>
</feature>
<evidence type="ECO:0000256" key="3">
    <source>
        <dbReference type="ARBA" id="ARBA00022679"/>
    </source>
</evidence>
<dbReference type="Pfam" id="PF13238">
    <property type="entry name" value="AAA_18"/>
    <property type="match status" value="1"/>
</dbReference>
<dbReference type="GO" id="GO:0006364">
    <property type="term" value="P:rRNA processing"/>
    <property type="evidence" value="ECO:0007669"/>
    <property type="project" value="UniProtKB-KW"/>
</dbReference>
<keyword evidence="5 7" id="KW-0418">Kinase</keyword>
<comment type="catalytic activity">
    <reaction evidence="7">
        <text>ATP + H2O = ADP + phosphate + H(+)</text>
        <dbReference type="Rhea" id="RHEA:13065"/>
        <dbReference type="ChEBI" id="CHEBI:15377"/>
        <dbReference type="ChEBI" id="CHEBI:15378"/>
        <dbReference type="ChEBI" id="CHEBI:30616"/>
        <dbReference type="ChEBI" id="CHEBI:43474"/>
        <dbReference type="ChEBI" id="CHEBI:456216"/>
    </reaction>
</comment>
<feature type="binding site" evidence="7">
    <location>
        <position position="20"/>
    </location>
    <ligand>
        <name>ATP</name>
        <dbReference type="ChEBI" id="CHEBI:30616"/>
    </ligand>
</feature>
<dbReference type="InterPro" id="IPR020618">
    <property type="entry name" value="Adenyl_kinase_AK6"/>
</dbReference>
<keyword evidence="4 7" id="KW-0547">Nucleotide-binding</keyword>
<accession>A0A075FSX7</accession>
<evidence type="ECO:0000256" key="2">
    <source>
        <dbReference type="ARBA" id="ARBA00022552"/>
    </source>
</evidence>
<evidence type="ECO:0000256" key="1">
    <source>
        <dbReference type="ARBA" id="ARBA00022517"/>
    </source>
</evidence>
<name>A0A075FSX7_9ARCH</name>
<protein>
    <recommendedName>
        <fullName evidence="7">Putative adenylate kinase</fullName>
        <shortName evidence="7">AK</shortName>
        <ecNumber evidence="7">2.7.4.3</ecNumber>
    </recommendedName>
    <alternativeName>
        <fullName evidence="7">ATP-AMP transphosphorylase</fullName>
    </alternativeName>
</protein>
<proteinExistence type="inferred from homology"/>
<dbReference type="GO" id="GO:0005524">
    <property type="term" value="F:ATP binding"/>
    <property type="evidence" value="ECO:0007669"/>
    <property type="project" value="UniProtKB-UniRule"/>
</dbReference>
<dbReference type="GO" id="GO:0004017">
    <property type="term" value="F:AMP kinase activity"/>
    <property type="evidence" value="ECO:0007669"/>
    <property type="project" value="UniProtKB-UniRule"/>
</dbReference>
<sequence>MNYNSSKSFPDVIGITGTPGTGKKTIGCKLAEQINYDFCNINKIILDNEYFTSKDSSSYVVDIAKLKNHVSDNFNSNKIIISGHLLPEVLDSTKVDQVIILRCSPLVLWSRLSSRNYSLNKIKDNVESELLDLCLFDSINSFGSDKLLEFNNTEKNPSIVVSELITIMLSDSSTSTSGIDWLTSLSSSDLFKLESHLYE</sequence>
<dbReference type="EC" id="2.7.4.3" evidence="7"/>
<feature type="binding site" evidence="7">
    <location>
        <position position="115"/>
    </location>
    <ligand>
        <name>ATP</name>
        <dbReference type="ChEBI" id="CHEBI:30616"/>
    </ligand>
</feature>
<dbReference type="PANTHER" id="PTHR12595:SF0">
    <property type="entry name" value="ADENYLATE KINASE ISOENZYME 6"/>
    <property type="match status" value="1"/>
</dbReference>
<dbReference type="GO" id="GO:0042274">
    <property type="term" value="P:ribosomal small subunit biogenesis"/>
    <property type="evidence" value="ECO:0007669"/>
    <property type="project" value="UniProtKB-UniRule"/>
</dbReference>
<dbReference type="SUPFAM" id="SSF52540">
    <property type="entry name" value="P-loop containing nucleoside triphosphate hydrolases"/>
    <property type="match status" value="1"/>
</dbReference>
<dbReference type="AlphaFoldDB" id="A0A075FSX7"/>
<evidence type="ECO:0000256" key="4">
    <source>
        <dbReference type="ARBA" id="ARBA00022741"/>
    </source>
</evidence>
<feature type="binding site" evidence="7">
    <location>
        <position position="23"/>
    </location>
    <ligand>
        <name>ATP</name>
        <dbReference type="ChEBI" id="CHEBI:30616"/>
    </ligand>
</feature>
<dbReference type="HAMAP" id="MF_00039">
    <property type="entry name" value="Adenylate_kinase_AK6"/>
    <property type="match status" value="1"/>
</dbReference>
<comment type="catalytic activity">
    <reaction evidence="7">
        <text>AMP + ATP = 2 ADP</text>
        <dbReference type="Rhea" id="RHEA:12973"/>
        <dbReference type="ChEBI" id="CHEBI:30616"/>
        <dbReference type="ChEBI" id="CHEBI:456215"/>
        <dbReference type="ChEBI" id="CHEBI:456216"/>
        <dbReference type="EC" id="2.7.4.3"/>
    </reaction>
</comment>
<keyword evidence="6 7" id="KW-0067">ATP-binding</keyword>
<dbReference type="InterPro" id="IPR027417">
    <property type="entry name" value="P-loop_NTPase"/>
</dbReference>
<keyword evidence="3 7" id="KW-0808">Transferase</keyword>
<dbReference type="Gene3D" id="3.40.50.300">
    <property type="entry name" value="P-loop containing nucleotide triphosphate hydrolases"/>
    <property type="match status" value="1"/>
</dbReference>
<comment type="caution">
    <text evidence="7">Lacks conserved residue(s) required for the propagation of feature annotation.</text>
</comment>
<comment type="function">
    <text evidence="7">Broad-specificity nucleoside monophosphate (NMP) kinase that catalyzes the reversible transfer of the terminal phosphate group between nucleoside triphosphates and monophosphates. Has also ATPase activity. Involved in the late maturation steps of the 30S ribosomal particles, specifically 16S rRNA maturation. While NMP activity is not required for ribosome maturation, ATPase activity is. Associates transiently with small ribosomal subunit protein uS11. ATP hydrolysis breaks the interaction with uS11. May temporarily remove uS11 from the ribosome to enable a conformational change of the ribosomal RNA that is needed for the final maturation step of the small ribosomal subunit.</text>
</comment>
<dbReference type="GO" id="GO:0016887">
    <property type="term" value="F:ATP hydrolysis activity"/>
    <property type="evidence" value="ECO:0007669"/>
    <property type="project" value="InterPro"/>
</dbReference>
<keyword evidence="2 7" id="KW-0698">rRNA processing</keyword>
<keyword evidence="1 7" id="KW-0690">Ribosome biogenesis</keyword>
<evidence type="ECO:0000256" key="6">
    <source>
        <dbReference type="ARBA" id="ARBA00022840"/>
    </source>
</evidence>